<name>A0A1Q9DZC3_SYMMI</name>
<dbReference type="Pfam" id="PF01370">
    <property type="entry name" value="Epimerase"/>
    <property type="match status" value="1"/>
</dbReference>
<dbReference type="EMBL" id="LSRX01000324">
    <property type="protein sequence ID" value="OLQ00526.1"/>
    <property type="molecule type" value="Genomic_DNA"/>
</dbReference>
<sequence>MPAIPAAPEVPRSRPSYLLIAAGLMRQKLAAQALPTVIAEVRPVAEGRVDVFLEASAAFPEEFQRNMTMLLQQEPSEAPMVGRFLLPALEQDGGSSAELSSNKRVRPDVIVHTADEMRDDYYVTMMVTSMTAPVSFGASLEEAFAERGTEALLRFVFLSTDQVYDGKGLREDQARDGIRPLGSWTVYCRKSVMLLHMEVAASQVVIILIEIMFVYGPVVVGAHSTFLQFALDKLRSGEPFDAIRSCIFIHDVVEALRLAVQATHIVNVANQIVRVRSSRVLCRI</sequence>
<feature type="domain" description="NAD-dependent epimerase/dehydratase" evidence="1">
    <location>
        <begin position="103"/>
        <end position="268"/>
    </location>
</feature>
<evidence type="ECO:0000313" key="3">
    <source>
        <dbReference type="Proteomes" id="UP000186817"/>
    </source>
</evidence>
<dbReference type="Proteomes" id="UP000186817">
    <property type="component" value="Unassembled WGS sequence"/>
</dbReference>
<dbReference type="OrthoDB" id="10266910at2759"/>
<comment type="caution">
    <text evidence="2">The sequence shown here is derived from an EMBL/GenBank/DDBJ whole genome shotgun (WGS) entry which is preliminary data.</text>
</comment>
<evidence type="ECO:0000259" key="1">
    <source>
        <dbReference type="Pfam" id="PF01370"/>
    </source>
</evidence>
<organism evidence="2 3">
    <name type="scientific">Symbiodinium microadriaticum</name>
    <name type="common">Dinoflagellate</name>
    <name type="synonym">Zooxanthella microadriatica</name>
    <dbReference type="NCBI Taxonomy" id="2951"/>
    <lineage>
        <taxon>Eukaryota</taxon>
        <taxon>Sar</taxon>
        <taxon>Alveolata</taxon>
        <taxon>Dinophyceae</taxon>
        <taxon>Suessiales</taxon>
        <taxon>Symbiodiniaceae</taxon>
        <taxon>Symbiodinium</taxon>
    </lineage>
</organism>
<protein>
    <recommendedName>
        <fullName evidence="1">NAD-dependent epimerase/dehydratase domain-containing protein</fullName>
    </recommendedName>
</protein>
<gene>
    <name evidence="2" type="ORF">AK812_SmicGene16803</name>
</gene>
<dbReference type="InterPro" id="IPR001509">
    <property type="entry name" value="Epimerase_deHydtase"/>
</dbReference>
<dbReference type="SUPFAM" id="SSF51735">
    <property type="entry name" value="NAD(P)-binding Rossmann-fold domains"/>
    <property type="match status" value="1"/>
</dbReference>
<evidence type="ECO:0000313" key="2">
    <source>
        <dbReference type="EMBL" id="OLQ00526.1"/>
    </source>
</evidence>
<proteinExistence type="predicted"/>
<accession>A0A1Q9DZC3</accession>
<keyword evidence="3" id="KW-1185">Reference proteome</keyword>
<reference evidence="2 3" key="1">
    <citation type="submission" date="2016-02" db="EMBL/GenBank/DDBJ databases">
        <title>Genome analysis of coral dinoflagellate symbionts highlights evolutionary adaptations to a symbiotic lifestyle.</title>
        <authorList>
            <person name="Aranda M."/>
            <person name="Li Y."/>
            <person name="Liew Y.J."/>
            <person name="Baumgarten S."/>
            <person name="Simakov O."/>
            <person name="Wilson M."/>
            <person name="Piel J."/>
            <person name="Ashoor H."/>
            <person name="Bougouffa S."/>
            <person name="Bajic V.B."/>
            <person name="Ryu T."/>
            <person name="Ravasi T."/>
            <person name="Bayer T."/>
            <person name="Micklem G."/>
            <person name="Kim H."/>
            <person name="Bhak J."/>
            <person name="Lajeunesse T.C."/>
            <person name="Voolstra C.R."/>
        </authorList>
    </citation>
    <scope>NUCLEOTIDE SEQUENCE [LARGE SCALE GENOMIC DNA]</scope>
    <source>
        <strain evidence="2 3">CCMP2467</strain>
    </source>
</reference>
<dbReference type="AlphaFoldDB" id="A0A1Q9DZC3"/>
<dbReference type="InterPro" id="IPR036291">
    <property type="entry name" value="NAD(P)-bd_dom_sf"/>
</dbReference>
<dbReference type="Gene3D" id="3.40.50.720">
    <property type="entry name" value="NAD(P)-binding Rossmann-like Domain"/>
    <property type="match status" value="1"/>
</dbReference>